<evidence type="ECO:0000313" key="3">
    <source>
        <dbReference type="Proteomes" id="UP000275719"/>
    </source>
</evidence>
<keyword evidence="1" id="KW-0732">Signal</keyword>
<accession>A0A3P3WB67</accession>
<dbReference type="RefSeq" id="WP_125017381.1">
    <property type="nucleotide sequence ID" value="NZ_RQVQ01000005.1"/>
</dbReference>
<evidence type="ECO:0000256" key="1">
    <source>
        <dbReference type="SAM" id="SignalP"/>
    </source>
</evidence>
<feature type="chain" id="PRO_5018108618" evidence="1">
    <location>
        <begin position="23"/>
        <end position="421"/>
    </location>
</feature>
<reference evidence="2 3" key="1">
    <citation type="submission" date="2018-11" db="EMBL/GenBank/DDBJ databases">
        <title>Flavobacterium sp. nov., YIM 102701-2 draft genome.</title>
        <authorList>
            <person name="Li G."/>
            <person name="Jiang Y."/>
        </authorList>
    </citation>
    <scope>NUCLEOTIDE SEQUENCE [LARGE SCALE GENOMIC DNA]</scope>
    <source>
        <strain evidence="2 3">YIM 102701-2</strain>
    </source>
</reference>
<dbReference type="Proteomes" id="UP000275719">
    <property type="component" value="Unassembled WGS sequence"/>
</dbReference>
<sequence length="421" mass="47549">MKNRISKAIGISLLLISGITLGQTNQNITVNNGDMYILPNTLISTHSNFENSTSGIVFNDGEFQFYKNYKNDGMFTHTTNSTTGYTVFQGNNPQIISGSLPSRHFDILFNNNSTAYAFQLNNDFMIDGTANFANGIVKINRNQEGAMLFTENSKHINTSDKSYAEGMVEKVGNKPFGFPVGKSELYRPASISAPKEILTLIKTEYFLENSNRVHPHTNKSQEVVGINDKEYWFITRDESNSSVILTLSWNENTTPQEFTDDAQNLVIVRWDDAQNSWINEGGIVDFANKTVTSPVEISKYGVFTFGKLKGAVAPEFEVIVYNYMTTNDNGKNDYLIIENIERFPENNLEIYNRYGVRVYKTDGYGINGNVFTGYSQAKVTVDKNEKLPTGTYYYILNYTKHDKSGQTQVIKKVGYIHLENH</sequence>
<name>A0A3P3WB67_9FLAO</name>
<dbReference type="EMBL" id="RQVQ01000005">
    <property type="protein sequence ID" value="RRJ92431.1"/>
    <property type="molecule type" value="Genomic_DNA"/>
</dbReference>
<gene>
    <name evidence="2" type="ORF">EG240_03240</name>
</gene>
<evidence type="ECO:0000313" key="2">
    <source>
        <dbReference type="EMBL" id="RRJ92431.1"/>
    </source>
</evidence>
<dbReference type="OrthoDB" id="1489185at2"/>
<proteinExistence type="predicted"/>
<feature type="signal peptide" evidence="1">
    <location>
        <begin position="1"/>
        <end position="22"/>
    </location>
</feature>
<dbReference type="AlphaFoldDB" id="A0A3P3WB67"/>
<protein>
    <submittedName>
        <fullName evidence="2">Gliding motility-associated C-terminal domain-containing protein</fullName>
    </submittedName>
</protein>
<keyword evidence="3" id="KW-1185">Reference proteome</keyword>
<comment type="caution">
    <text evidence="2">The sequence shown here is derived from an EMBL/GenBank/DDBJ whole genome shotgun (WGS) entry which is preliminary data.</text>
</comment>
<dbReference type="Pfam" id="PF13585">
    <property type="entry name" value="CHU_C"/>
    <property type="match status" value="1"/>
</dbReference>
<organism evidence="2 3">
    <name type="scientific">Paenimyroides tangerinum</name>
    <dbReference type="NCBI Taxonomy" id="2488728"/>
    <lineage>
        <taxon>Bacteria</taxon>
        <taxon>Pseudomonadati</taxon>
        <taxon>Bacteroidota</taxon>
        <taxon>Flavobacteriia</taxon>
        <taxon>Flavobacteriales</taxon>
        <taxon>Flavobacteriaceae</taxon>
        <taxon>Paenimyroides</taxon>
    </lineage>
</organism>